<accession>A0ABR6NDH3</accession>
<comment type="caution">
    <text evidence="1">The sequence shown here is derived from an EMBL/GenBank/DDBJ whole genome shotgun (WGS) entry which is preliminary data.</text>
</comment>
<reference evidence="1 2" key="1">
    <citation type="submission" date="2020-08" db="EMBL/GenBank/DDBJ databases">
        <title>Exploring microbial biodiversity for novel pathways involved in the catabolism of aromatic compounds derived from lignin.</title>
        <authorList>
            <person name="Elkins J."/>
        </authorList>
    </citation>
    <scope>NUCLEOTIDE SEQUENCE [LARGE SCALE GENOMIC DNA]</scope>
    <source>
        <strain evidence="1 2">B1D3A</strain>
    </source>
</reference>
<organism evidence="1 2">
    <name type="scientific">Sphingobium lignivorans</name>
    <dbReference type="NCBI Taxonomy" id="2735886"/>
    <lineage>
        <taxon>Bacteria</taxon>
        <taxon>Pseudomonadati</taxon>
        <taxon>Pseudomonadota</taxon>
        <taxon>Alphaproteobacteria</taxon>
        <taxon>Sphingomonadales</taxon>
        <taxon>Sphingomonadaceae</taxon>
        <taxon>Sphingobium</taxon>
    </lineage>
</organism>
<dbReference type="EMBL" id="JACHKA010000001">
    <property type="protein sequence ID" value="MBB5985332.1"/>
    <property type="molecule type" value="Genomic_DNA"/>
</dbReference>
<evidence type="ECO:0000313" key="1">
    <source>
        <dbReference type="EMBL" id="MBB5985332.1"/>
    </source>
</evidence>
<proteinExistence type="predicted"/>
<evidence type="ECO:0000313" key="2">
    <source>
        <dbReference type="Proteomes" id="UP001138540"/>
    </source>
</evidence>
<protein>
    <submittedName>
        <fullName evidence="1">AraC-like DNA-binding protein</fullName>
    </submittedName>
</protein>
<sequence length="155" mass="16438">MTKRRPPLTFFAALVRAVELLGYDGIAQILGCSESLVRKLSDPDTEREISLRNARRIDEAYQRAGGDGAPFLECYALQLELAGSDLRPSQADLLAAVGAAAKETGEAVAFALKAIENEGCDLSRAQALREIEEGIASLTGIAAKLGGAGMMEKRG</sequence>
<dbReference type="Proteomes" id="UP001138540">
    <property type="component" value="Unassembled WGS sequence"/>
</dbReference>
<dbReference type="RefSeq" id="WP_184151592.1">
    <property type="nucleotide sequence ID" value="NZ_JACHKA010000001.1"/>
</dbReference>
<name>A0ABR6NDH3_9SPHN</name>
<gene>
    <name evidence="1" type="ORF">HNP60_001306</name>
</gene>
<keyword evidence="2" id="KW-1185">Reference proteome</keyword>